<evidence type="ECO:0000256" key="1">
    <source>
        <dbReference type="ARBA" id="ARBA00004752"/>
    </source>
</evidence>
<dbReference type="Pfam" id="PF03734">
    <property type="entry name" value="YkuD"/>
    <property type="match status" value="1"/>
</dbReference>
<evidence type="ECO:0000313" key="11">
    <source>
        <dbReference type="Proteomes" id="UP000000238"/>
    </source>
</evidence>
<evidence type="ECO:0000256" key="7">
    <source>
        <dbReference type="PROSITE-ProRule" id="PRU01373"/>
    </source>
</evidence>
<dbReference type="GO" id="GO:0071555">
    <property type="term" value="P:cell wall organization"/>
    <property type="evidence" value="ECO:0007669"/>
    <property type="project" value="UniProtKB-UniRule"/>
</dbReference>
<comment type="pathway">
    <text evidence="1 7">Cell wall biogenesis; peptidoglycan biosynthesis.</text>
</comment>
<organism evidence="10 11">
    <name type="scientific">Hahella chejuensis (strain KCTC 2396)</name>
    <dbReference type="NCBI Taxonomy" id="349521"/>
    <lineage>
        <taxon>Bacteria</taxon>
        <taxon>Pseudomonadati</taxon>
        <taxon>Pseudomonadota</taxon>
        <taxon>Gammaproteobacteria</taxon>
        <taxon>Oceanospirillales</taxon>
        <taxon>Hahellaceae</taxon>
        <taxon>Hahella</taxon>
    </lineage>
</organism>
<dbReference type="UniPathway" id="UPA00219"/>
<dbReference type="SUPFAM" id="SSF141523">
    <property type="entry name" value="L,D-transpeptidase catalytic domain-like"/>
    <property type="match status" value="1"/>
</dbReference>
<dbReference type="CDD" id="cd16913">
    <property type="entry name" value="YkuD_like"/>
    <property type="match status" value="1"/>
</dbReference>
<evidence type="ECO:0000256" key="4">
    <source>
        <dbReference type="ARBA" id="ARBA00022960"/>
    </source>
</evidence>
<evidence type="ECO:0000256" key="2">
    <source>
        <dbReference type="ARBA" id="ARBA00005992"/>
    </source>
</evidence>
<evidence type="ECO:0000256" key="6">
    <source>
        <dbReference type="ARBA" id="ARBA00023316"/>
    </source>
</evidence>
<keyword evidence="4 7" id="KW-0133">Cell shape</keyword>
<dbReference type="InterPro" id="IPR005490">
    <property type="entry name" value="LD_TPept_cat_dom"/>
</dbReference>
<proteinExistence type="inferred from homology"/>
<dbReference type="GO" id="GO:0016740">
    <property type="term" value="F:transferase activity"/>
    <property type="evidence" value="ECO:0007669"/>
    <property type="project" value="UniProtKB-KW"/>
</dbReference>
<dbReference type="HOGENOM" id="CLU_102842_0_1_6"/>
<feature type="chain" id="PRO_5004215323" evidence="8">
    <location>
        <begin position="20"/>
        <end position="178"/>
    </location>
</feature>
<evidence type="ECO:0000259" key="9">
    <source>
        <dbReference type="PROSITE" id="PS52029"/>
    </source>
</evidence>
<dbReference type="GO" id="GO:0004180">
    <property type="term" value="F:carboxypeptidase activity"/>
    <property type="evidence" value="ECO:0007669"/>
    <property type="project" value="UniProtKB-ARBA"/>
</dbReference>
<sequence>MRKGFLFLTGVLFACSAGAEQAQTSLALSESAYMAPLVDKVQVKKASRLLILLKEGKPFRVYPIALGDKPLGHKQFEGDERTPEGTYSLDWRNPNSAFHKSIHVSYPNDQDIEYAKSQGREPGGMIMIHGWPNGFNHDRDSIWLYEFDWTDGCIAVNNQAMDEIWSLVPDGTPIEILP</sequence>
<feature type="signal peptide" evidence="8">
    <location>
        <begin position="1"/>
        <end position="19"/>
    </location>
</feature>
<dbReference type="eggNOG" id="COG3034">
    <property type="taxonomic scope" value="Bacteria"/>
</dbReference>
<dbReference type="InterPro" id="IPR038063">
    <property type="entry name" value="Transpep_catalytic_dom"/>
</dbReference>
<dbReference type="Proteomes" id="UP000000238">
    <property type="component" value="Chromosome"/>
</dbReference>
<dbReference type="PROSITE" id="PS52029">
    <property type="entry name" value="LD_TPASE"/>
    <property type="match status" value="1"/>
</dbReference>
<feature type="active site" description="Nucleophile" evidence="7">
    <location>
        <position position="153"/>
    </location>
</feature>
<dbReference type="OrthoDB" id="9809748at2"/>
<keyword evidence="8" id="KW-0732">Signal</keyword>
<reference evidence="10 11" key="1">
    <citation type="journal article" date="2005" name="Nucleic Acids Res.">
        <title>Genomic blueprint of Hahella chejuensis, a marine microbe producing an algicidal agent.</title>
        <authorList>
            <person name="Jeong H."/>
            <person name="Yim J.H."/>
            <person name="Lee C."/>
            <person name="Choi S.-H."/>
            <person name="Park Y.K."/>
            <person name="Yoon S.H."/>
            <person name="Hur C.-G."/>
            <person name="Kang H.-Y."/>
            <person name="Kim D."/>
            <person name="Lee H.H."/>
            <person name="Park K.H."/>
            <person name="Park S.-H."/>
            <person name="Park H.-S."/>
            <person name="Lee H.K."/>
            <person name="Oh T.K."/>
            <person name="Kim J.F."/>
        </authorList>
    </citation>
    <scope>NUCLEOTIDE SEQUENCE [LARGE SCALE GENOMIC DNA]</scope>
    <source>
        <strain evidence="10 11">KCTC 2396</strain>
    </source>
</reference>
<feature type="active site" description="Proton donor/acceptor" evidence="7">
    <location>
        <position position="129"/>
    </location>
</feature>
<feature type="domain" description="L,D-TPase catalytic" evidence="9">
    <location>
        <begin position="39"/>
        <end position="177"/>
    </location>
</feature>
<evidence type="ECO:0000313" key="10">
    <source>
        <dbReference type="EMBL" id="ABC33047.1"/>
    </source>
</evidence>
<keyword evidence="11" id="KW-1185">Reference proteome</keyword>
<dbReference type="KEGG" id="hch:HCH_06401"/>
<evidence type="ECO:0000256" key="8">
    <source>
        <dbReference type="SAM" id="SignalP"/>
    </source>
</evidence>
<dbReference type="GO" id="GO:0008360">
    <property type="term" value="P:regulation of cell shape"/>
    <property type="evidence" value="ECO:0007669"/>
    <property type="project" value="UniProtKB-UniRule"/>
</dbReference>
<dbReference type="Gene3D" id="2.40.440.10">
    <property type="entry name" value="L,D-transpeptidase catalytic domain-like"/>
    <property type="match status" value="1"/>
</dbReference>
<dbReference type="RefSeq" id="WP_011400099.1">
    <property type="nucleotide sequence ID" value="NC_007645.1"/>
</dbReference>
<dbReference type="AlphaFoldDB" id="Q2S8H7"/>
<gene>
    <name evidence="10" type="ordered locus">HCH_06401</name>
</gene>
<accession>Q2S8H7</accession>
<dbReference type="EMBL" id="CP000155">
    <property type="protein sequence ID" value="ABC33047.1"/>
    <property type="molecule type" value="Genomic_DNA"/>
</dbReference>
<dbReference type="GO" id="GO:0009252">
    <property type="term" value="P:peptidoglycan biosynthetic process"/>
    <property type="evidence" value="ECO:0007669"/>
    <property type="project" value="UniProtKB-UniPathway"/>
</dbReference>
<dbReference type="PANTHER" id="PTHR36699">
    <property type="entry name" value="LD-TRANSPEPTIDASE"/>
    <property type="match status" value="1"/>
</dbReference>
<comment type="similarity">
    <text evidence="2">Belongs to the YkuD family.</text>
</comment>
<evidence type="ECO:0000256" key="5">
    <source>
        <dbReference type="ARBA" id="ARBA00022984"/>
    </source>
</evidence>
<dbReference type="PROSITE" id="PS51257">
    <property type="entry name" value="PROKAR_LIPOPROTEIN"/>
    <property type="match status" value="1"/>
</dbReference>
<keyword evidence="3" id="KW-0808">Transferase</keyword>
<evidence type="ECO:0000256" key="3">
    <source>
        <dbReference type="ARBA" id="ARBA00022679"/>
    </source>
</evidence>
<dbReference type="STRING" id="349521.HCH_06401"/>
<dbReference type="PANTHER" id="PTHR36699:SF1">
    <property type="entry name" value="L,D-TRANSPEPTIDASE YAFK-RELATED"/>
    <property type="match status" value="1"/>
</dbReference>
<keyword evidence="5 7" id="KW-0573">Peptidoglycan synthesis</keyword>
<protein>
    <submittedName>
        <fullName evidence="10">Uncharacterized protein conserved in bacteria</fullName>
    </submittedName>
</protein>
<dbReference type="MEROPS" id="C82.A01"/>
<name>Q2S8H7_HAHCH</name>
<keyword evidence="6 7" id="KW-0961">Cell wall biogenesis/degradation</keyword>